<dbReference type="InterPro" id="IPR018392">
    <property type="entry name" value="LysM"/>
</dbReference>
<dbReference type="PANTHER" id="PTHR20932:SF55">
    <property type="entry name" value="LYSM DOMAIN-CONTAINING PROTEIN"/>
    <property type="match status" value="1"/>
</dbReference>
<feature type="region of interest" description="Disordered" evidence="1">
    <location>
        <begin position="109"/>
        <end position="138"/>
    </location>
</feature>
<evidence type="ECO:0000313" key="3">
    <source>
        <dbReference type="EMBL" id="GAA0162636.1"/>
    </source>
</evidence>
<dbReference type="EMBL" id="BAABME010004511">
    <property type="protein sequence ID" value="GAA0162636.1"/>
    <property type="molecule type" value="Genomic_DNA"/>
</dbReference>
<proteinExistence type="predicted"/>
<feature type="compositionally biased region" description="Polar residues" evidence="1">
    <location>
        <begin position="323"/>
        <end position="338"/>
    </location>
</feature>
<feature type="region of interest" description="Disordered" evidence="1">
    <location>
        <begin position="319"/>
        <end position="342"/>
    </location>
</feature>
<dbReference type="Gene3D" id="3.10.350.10">
    <property type="entry name" value="LysM domain"/>
    <property type="match status" value="1"/>
</dbReference>
<reference evidence="3 4" key="1">
    <citation type="submission" date="2024-01" db="EMBL/GenBank/DDBJ databases">
        <title>The complete chloroplast genome sequence of Lithospermum erythrorhizon: insights into the phylogenetic relationship among Boraginaceae species and the maternal lineages of purple gromwells.</title>
        <authorList>
            <person name="Okada T."/>
            <person name="Watanabe K."/>
        </authorList>
    </citation>
    <scope>NUCLEOTIDE SEQUENCE [LARGE SCALE GENOMIC DNA]</scope>
</reference>
<comment type="caution">
    <text evidence="3">The sequence shown here is derived from an EMBL/GenBank/DDBJ whole genome shotgun (WGS) entry which is preliminary data.</text>
</comment>
<dbReference type="Proteomes" id="UP001454036">
    <property type="component" value="Unassembled WGS sequence"/>
</dbReference>
<dbReference type="SUPFAM" id="SSF54106">
    <property type="entry name" value="LysM domain"/>
    <property type="match status" value="1"/>
</dbReference>
<accession>A0AAV3QI13</accession>
<organism evidence="3 4">
    <name type="scientific">Lithospermum erythrorhizon</name>
    <name type="common">Purple gromwell</name>
    <name type="synonym">Lithospermum officinale var. erythrorhizon</name>
    <dbReference type="NCBI Taxonomy" id="34254"/>
    <lineage>
        <taxon>Eukaryota</taxon>
        <taxon>Viridiplantae</taxon>
        <taxon>Streptophyta</taxon>
        <taxon>Embryophyta</taxon>
        <taxon>Tracheophyta</taxon>
        <taxon>Spermatophyta</taxon>
        <taxon>Magnoliopsida</taxon>
        <taxon>eudicotyledons</taxon>
        <taxon>Gunneridae</taxon>
        <taxon>Pentapetalae</taxon>
        <taxon>asterids</taxon>
        <taxon>lamiids</taxon>
        <taxon>Boraginales</taxon>
        <taxon>Boraginaceae</taxon>
        <taxon>Boraginoideae</taxon>
        <taxon>Lithospermeae</taxon>
        <taxon>Lithospermum</taxon>
    </lineage>
</organism>
<keyword evidence="4" id="KW-1185">Reference proteome</keyword>
<gene>
    <name evidence="3" type="ORF">LIER_18680</name>
</gene>
<sequence length="391" mass="42020">MQMESMTNGHRNGELDLNDYFTTITIDSESASSFVSPCKLLRPSSPPPSGVGVGGGGLSYIEHQVSKFDTLAGVAIKYGVEVADVKKMNGLITDQQMFALKTLHIPLPGRHPPSPILTNGVDDKRPSSSERTPLGRRHSDFFDSFQSLKSSSQCEVSPAMSSPQGYYGLKQPAKEKVFPEGFEMSMYNSKQGSHYLEHGTSTKSGTPSNLPLSLHRKSKSVANGFYSDNGNLGTQEAKDNNWGGAWIEKFVRRRPKSEIDLESGAQDTLLKEENNNAGVFSALASKGLGLRPKSGNRNVSGIDAEGGFLNVFSDPPVADSNGVRKSSSTPSFLESENGASASSSSSSSIWSMSMWNLKPDFQALSTAAITKPIFDGLPLPIPGRKSKTALD</sequence>
<dbReference type="PROSITE" id="PS51782">
    <property type="entry name" value="LYSM"/>
    <property type="match status" value="1"/>
</dbReference>
<dbReference type="SMART" id="SM00257">
    <property type="entry name" value="LysM"/>
    <property type="match status" value="1"/>
</dbReference>
<evidence type="ECO:0000259" key="2">
    <source>
        <dbReference type="PROSITE" id="PS51782"/>
    </source>
</evidence>
<name>A0AAV3QI13_LITER</name>
<dbReference type="CDD" id="cd00118">
    <property type="entry name" value="LysM"/>
    <property type="match status" value="1"/>
</dbReference>
<protein>
    <recommendedName>
        <fullName evidence="2">LysM domain-containing protein</fullName>
    </recommendedName>
</protein>
<dbReference type="InterPro" id="IPR036779">
    <property type="entry name" value="LysM_dom_sf"/>
</dbReference>
<dbReference type="InterPro" id="IPR045030">
    <property type="entry name" value="LYSM1-4"/>
</dbReference>
<dbReference type="PANTHER" id="PTHR20932">
    <property type="entry name" value="LYSM AND PUTATIVE PEPTIDOGLYCAN-BINDING DOMAIN-CONTAINING PROTEIN"/>
    <property type="match status" value="1"/>
</dbReference>
<dbReference type="AlphaFoldDB" id="A0AAV3QI13"/>
<evidence type="ECO:0000313" key="4">
    <source>
        <dbReference type="Proteomes" id="UP001454036"/>
    </source>
</evidence>
<evidence type="ECO:0000256" key="1">
    <source>
        <dbReference type="SAM" id="MobiDB-lite"/>
    </source>
</evidence>
<feature type="domain" description="LysM" evidence="2">
    <location>
        <begin position="61"/>
        <end position="105"/>
    </location>
</feature>